<organism evidence="1 2">
    <name type="scientific">Pyrus ussuriensis x Pyrus communis</name>
    <dbReference type="NCBI Taxonomy" id="2448454"/>
    <lineage>
        <taxon>Eukaryota</taxon>
        <taxon>Viridiplantae</taxon>
        <taxon>Streptophyta</taxon>
        <taxon>Embryophyta</taxon>
        <taxon>Tracheophyta</taxon>
        <taxon>Spermatophyta</taxon>
        <taxon>Magnoliopsida</taxon>
        <taxon>eudicotyledons</taxon>
        <taxon>Gunneridae</taxon>
        <taxon>Pentapetalae</taxon>
        <taxon>rosids</taxon>
        <taxon>fabids</taxon>
        <taxon>Rosales</taxon>
        <taxon>Rosaceae</taxon>
        <taxon>Amygdaloideae</taxon>
        <taxon>Maleae</taxon>
        <taxon>Pyrus</taxon>
    </lineage>
</organism>
<dbReference type="Proteomes" id="UP000327157">
    <property type="component" value="Chromosome 7"/>
</dbReference>
<keyword evidence="2" id="KW-1185">Reference proteome</keyword>
<dbReference type="EMBL" id="SMOL01000781">
    <property type="protein sequence ID" value="KAB2595265.1"/>
    <property type="molecule type" value="Genomic_DNA"/>
</dbReference>
<dbReference type="AlphaFoldDB" id="A0A5N5EWY0"/>
<reference evidence="2" key="2">
    <citation type="submission" date="2019-10" db="EMBL/GenBank/DDBJ databases">
        <title>A de novo genome assembly of a pear dwarfing rootstock.</title>
        <authorList>
            <person name="Wang F."/>
            <person name="Wang J."/>
            <person name="Li S."/>
            <person name="Zhang Y."/>
            <person name="Fang M."/>
            <person name="Ma L."/>
            <person name="Zhao Y."/>
            <person name="Jiang S."/>
        </authorList>
    </citation>
    <scope>NUCLEOTIDE SEQUENCE [LARGE SCALE GENOMIC DNA]</scope>
</reference>
<sequence>MLEMQVFNETEANNLNIIKGIPCLVGIAKLTVTLVGIDDRVAGRGFHEGQLSLGGFYVRHHFLPEVESAGAVAATSVEKGRALRGWLIRSRLKRVVAQRSLVAN</sequence>
<evidence type="ECO:0000313" key="1">
    <source>
        <dbReference type="EMBL" id="KAB2595265.1"/>
    </source>
</evidence>
<comment type="caution">
    <text evidence="1">The sequence shown here is derived from an EMBL/GenBank/DDBJ whole genome shotgun (WGS) entry which is preliminary data.</text>
</comment>
<name>A0A5N5EWY0_9ROSA</name>
<reference evidence="1 2" key="1">
    <citation type="submission" date="2019-09" db="EMBL/GenBank/DDBJ databases">
        <authorList>
            <person name="Ou C."/>
        </authorList>
    </citation>
    <scope>NUCLEOTIDE SEQUENCE [LARGE SCALE GENOMIC DNA]</scope>
    <source>
        <strain evidence="1">S2</strain>
        <tissue evidence="1">Leaf</tissue>
    </source>
</reference>
<evidence type="ECO:0000313" key="2">
    <source>
        <dbReference type="Proteomes" id="UP000327157"/>
    </source>
</evidence>
<proteinExistence type="predicted"/>
<gene>
    <name evidence="1" type="ORF">D8674_030715</name>
</gene>
<reference evidence="1 2" key="3">
    <citation type="submission" date="2019-11" db="EMBL/GenBank/DDBJ databases">
        <title>A de novo genome assembly of a pear dwarfing rootstock.</title>
        <authorList>
            <person name="Wang F."/>
            <person name="Wang J."/>
            <person name="Li S."/>
            <person name="Zhang Y."/>
            <person name="Fang M."/>
            <person name="Ma L."/>
            <person name="Zhao Y."/>
            <person name="Jiang S."/>
        </authorList>
    </citation>
    <scope>NUCLEOTIDE SEQUENCE [LARGE SCALE GENOMIC DNA]</scope>
    <source>
        <strain evidence="1">S2</strain>
        <tissue evidence="1">Leaf</tissue>
    </source>
</reference>
<protein>
    <submittedName>
        <fullName evidence="1">ATP synthase subunit delta</fullName>
    </submittedName>
</protein>
<accession>A0A5N5EWY0</accession>